<sequence length="282" mass="30444">MKHSTILSTLCAIPAFLLASSAFAEGALENPRDNSFQSGIGVFSGWYCDAEKIELIIDDRPAKTAAYGTPRGDTKNVCGDTDNGFGLLFSFNIFGAGIHTVRALADGVEFDRATFSVDYLDPNYVRGMASWVDISVPELGKKATLLWQESIQGYAISNVRDLEYSLDDVFHATVGKWSGTWQSARSAGGTFDMNMEKVQIPGRGETLQPTQITITNTGCSEKSRQTSPITSLDDLSSEVVMKDGSAVHITFVATETLTTITGVFVFNSGQCKGLDGAFTVIR</sequence>
<evidence type="ECO:0000256" key="1">
    <source>
        <dbReference type="SAM" id="SignalP"/>
    </source>
</evidence>
<feature type="signal peptide" evidence="1">
    <location>
        <begin position="1"/>
        <end position="24"/>
    </location>
</feature>
<organism evidence="2">
    <name type="scientific">Thiolapillus brandeum</name>
    <dbReference type="NCBI Taxonomy" id="1076588"/>
    <lineage>
        <taxon>Bacteria</taxon>
        <taxon>Pseudomonadati</taxon>
        <taxon>Pseudomonadota</taxon>
        <taxon>Gammaproteobacteria</taxon>
        <taxon>Chromatiales</taxon>
        <taxon>Sedimenticolaceae</taxon>
        <taxon>Thiolapillus</taxon>
    </lineage>
</organism>
<evidence type="ECO:0000313" key="2">
    <source>
        <dbReference type="EMBL" id="HEC06069.1"/>
    </source>
</evidence>
<comment type="caution">
    <text evidence="2">The sequence shown here is derived from an EMBL/GenBank/DDBJ whole genome shotgun (WGS) entry which is preliminary data.</text>
</comment>
<name>A0A831RUF6_9GAMM</name>
<protein>
    <submittedName>
        <fullName evidence="2">Uncharacterized protein</fullName>
    </submittedName>
</protein>
<accession>A0A831RUF6</accession>
<feature type="chain" id="PRO_5032883007" evidence="1">
    <location>
        <begin position="25"/>
        <end position="282"/>
    </location>
</feature>
<reference evidence="2" key="1">
    <citation type="journal article" date="2020" name="mSystems">
        <title>Genome- and Community-Level Interaction Insights into Carbon Utilization and Element Cycling Functions of Hydrothermarchaeota in Hydrothermal Sediment.</title>
        <authorList>
            <person name="Zhou Z."/>
            <person name="Liu Y."/>
            <person name="Xu W."/>
            <person name="Pan J."/>
            <person name="Luo Z.H."/>
            <person name="Li M."/>
        </authorList>
    </citation>
    <scope>NUCLEOTIDE SEQUENCE [LARGE SCALE GENOMIC DNA]</scope>
    <source>
        <strain evidence="2">HyVt-458</strain>
    </source>
</reference>
<keyword evidence="1" id="KW-0732">Signal</keyword>
<proteinExistence type="predicted"/>
<dbReference type="Proteomes" id="UP000886339">
    <property type="component" value="Unassembled WGS sequence"/>
</dbReference>
<dbReference type="EMBL" id="DRLF01000158">
    <property type="protein sequence ID" value="HEC06069.1"/>
    <property type="molecule type" value="Genomic_DNA"/>
</dbReference>
<gene>
    <name evidence="2" type="ORF">ENJ12_04425</name>
</gene>
<dbReference type="AlphaFoldDB" id="A0A831RUF6"/>